<feature type="region of interest" description="Disordered" evidence="1">
    <location>
        <begin position="240"/>
        <end position="282"/>
    </location>
</feature>
<sequence length="608" mass="68134">MPLSPEQHGGSPLLQLEKEIMQKRINFNGPTKSSLSVNRYPSINGEPGSTNNTNNNSNNGLLPFQQHQYLTQVGRYLENASDKESIYLFESVSTNSRLLDRLEMASIYSSNEDEALKKLHLPPTTTSSNNVSRSNSSSRLSRTESGKLLEVNLRSVSQAHKILRMSNASIDSLHADLLASIAESDHIYEEDSDDDSRLQQDSHSDDDDDDNEFTFNNSSAETLEIDRKQQNDILYLPKIKPQTYGDSHSHGHGYGHGHSESISHIPSRVPPDRSLTRSKSTTNAVRGIPLQAQRRIISENDSSPSTLLQHQFMELRPSFNPSMSSTSVLTVPISHMSESTTSSLRSSNDKLSAQSRTNLALQLRNMGKYREASYQLQIAANSPNNYPRAMFLYAMALKEGLGVKQNDRQCLKWLCRCIIYESFGLELLDHEIEKICDRTCDDIVKFIIKLDVSNSYDPIDLIKYYKLLPAAQFQRIIQLSTNINISSSTIDINLNETHSNSSGGEISGSRIGSVVLGSCFHELGNALLTGNGLMKKDEVHGIKMISRAASMGNVDSMLQLGELWCRKSKHHKKDLYLASAWLRLSELFGSKSIGNSWIYKDKYLKDKY</sequence>
<feature type="region of interest" description="Disordered" evidence="1">
    <location>
        <begin position="120"/>
        <end position="143"/>
    </location>
</feature>
<keyword evidence="3" id="KW-1185">Reference proteome</keyword>
<dbReference type="EMBL" id="JAHMUF010000001">
    <property type="protein sequence ID" value="KAG7196234.1"/>
    <property type="molecule type" value="Genomic_DNA"/>
</dbReference>
<dbReference type="PANTHER" id="PTHR43628">
    <property type="entry name" value="ACTIVATOR OF C KINASE PROTEIN 1-RELATED"/>
    <property type="match status" value="1"/>
</dbReference>
<dbReference type="SUPFAM" id="SSF81901">
    <property type="entry name" value="HCP-like"/>
    <property type="match status" value="1"/>
</dbReference>
<dbReference type="GeneID" id="66113621"/>
<dbReference type="Proteomes" id="UP000790833">
    <property type="component" value="Unassembled WGS sequence"/>
</dbReference>
<dbReference type="InterPro" id="IPR006597">
    <property type="entry name" value="Sel1-like"/>
</dbReference>
<dbReference type="RefSeq" id="XP_043051779.1">
    <property type="nucleotide sequence ID" value="XM_043191102.1"/>
</dbReference>
<dbReference type="OrthoDB" id="2148946at2759"/>
<protein>
    <submittedName>
        <fullName evidence="2">Uncharacterized protein</fullName>
    </submittedName>
</protein>
<accession>A0A9P8ALM3</accession>
<dbReference type="Pfam" id="PF08238">
    <property type="entry name" value="Sel1"/>
    <property type="match status" value="2"/>
</dbReference>
<reference evidence="2" key="1">
    <citation type="submission" date="2021-03" db="EMBL/GenBank/DDBJ databases">
        <authorList>
            <person name="Palmer J.M."/>
        </authorList>
    </citation>
    <scope>NUCLEOTIDE SEQUENCE</scope>
    <source>
        <strain evidence="2">ARV_011</strain>
    </source>
</reference>
<evidence type="ECO:0000256" key="1">
    <source>
        <dbReference type="SAM" id="MobiDB-lite"/>
    </source>
</evidence>
<dbReference type="InterPro" id="IPR011990">
    <property type="entry name" value="TPR-like_helical_dom_sf"/>
</dbReference>
<dbReference type="PANTHER" id="PTHR43628:SF11">
    <property type="entry name" value="PROTEIN DSF2"/>
    <property type="match status" value="1"/>
</dbReference>
<feature type="compositionally biased region" description="Low complexity" evidence="1">
    <location>
        <begin position="124"/>
        <end position="140"/>
    </location>
</feature>
<feature type="compositionally biased region" description="Polar residues" evidence="1">
    <location>
        <begin position="28"/>
        <end position="41"/>
    </location>
</feature>
<feature type="region of interest" description="Disordered" evidence="1">
    <location>
        <begin position="28"/>
        <end position="62"/>
    </location>
</feature>
<evidence type="ECO:0000313" key="3">
    <source>
        <dbReference type="Proteomes" id="UP000790833"/>
    </source>
</evidence>
<dbReference type="GO" id="GO:0032153">
    <property type="term" value="C:cell division site"/>
    <property type="evidence" value="ECO:0007669"/>
    <property type="project" value="TreeGrafter"/>
</dbReference>
<evidence type="ECO:0000313" key="2">
    <source>
        <dbReference type="EMBL" id="KAG7196234.1"/>
    </source>
</evidence>
<feature type="compositionally biased region" description="Basic and acidic residues" evidence="1">
    <location>
        <begin position="188"/>
        <end position="203"/>
    </location>
</feature>
<dbReference type="GO" id="GO:0010972">
    <property type="term" value="P:negative regulation of G2/M transition of mitotic cell cycle"/>
    <property type="evidence" value="ECO:0007669"/>
    <property type="project" value="TreeGrafter"/>
</dbReference>
<dbReference type="AlphaFoldDB" id="A0A9P8ALM3"/>
<organism evidence="2 3">
    <name type="scientific">Scheffersomyces spartinae</name>
    <dbReference type="NCBI Taxonomy" id="45513"/>
    <lineage>
        <taxon>Eukaryota</taxon>
        <taxon>Fungi</taxon>
        <taxon>Dikarya</taxon>
        <taxon>Ascomycota</taxon>
        <taxon>Saccharomycotina</taxon>
        <taxon>Pichiomycetes</taxon>
        <taxon>Debaryomycetaceae</taxon>
        <taxon>Scheffersomyces</taxon>
    </lineage>
</organism>
<dbReference type="Gene3D" id="1.25.40.10">
    <property type="entry name" value="Tetratricopeptide repeat domain"/>
    <property type="match status" value="2"/>
</dbReference>
<dbReference type="InterPro" id="IPR052945">
    <property type="entry name" value="Mitotic_Regulator"/>
</dbReference>
<comment type="caution">
    <text evidence="2">The sequence shown here is derived from an EMBL/GenBank/DDBJ whole genome shotgun (WGS) entry which is preliminary data.</text>
</comment>
<proteinExistence type="predicted"/>
<feature type="compositionally biased region" description="Low complexity" evidence="1">
    <location>
        <begin position="49"/>
        <end position="59"/>
    </location>
</feature>
<feature type="region of interest" description="Disordered" evidence="1">
    <location>
        <begin position="188"/>
        <end position="226"/>
    </location>
</feature>
<name>A0A9P8ALM3_9ASCO</name>
<gene>
    <name evidence="2" type="ORF">KQ657_000247</name>
</gene>